<evidence type="ECO:0000259" key="9">
    <source>
        <dbReference type="Pfam" id="PF01648"/>
    </source>
</evidence>
<dbReference type="AlphaFoldDB" id="A0A2W0HFA3"/>
<evidence type="ECO:0000256" key="4">
    <source>
        <dbReference type="ARBA" id="ARBA00022832"/>
    </source>
</evidence>
<dbReference type="OrthoDB" id="517356at2"/>
<keyword evidence="7 8" id="KW-0275">Fatty acid biosynthesis</keyword>
<dbReference type="InterPro" id="IPR004568">
    <property type="entry name" value="Ppantetheine-prot_Trfase_dom"/>
</dbReference>
<keyword evidence="8" id="KW-0963">Cytoplasm</keyword>
<evidence type="ECO:0000256" key="2">
    <source>
        <dbReference type="ARBA" id="ARBA00022679"/>
    </source>
</evidence>
<sequence length="122" mass="13552">MIRGIGLDIVETARIRKLYERKPAFARRILTSSELDRFETLTSARRIEYLAGRFAAKEALAKALGCGIGKDLSFQDAEILSDERGKPSVYLTRHGMKTEGMLHVSITHTGTAAAAQVIWETE</sequence>
<comment type="similarity">
    <text evidence="8">Belongs to the P-Pant transferase superfamily. AcpS family.</text>
</comment>
<comment type="function">
    <text evidence="8">Transfers the 4'-phosphopantetheine moiety from coenzyme A to a Ser of acyl-carrier-protein.</text>
</comment>
<keyword evidence="3 8" id="KW-0479">Metal-binding</keyword>
<evidence type="ECO:0000256" key="5">
    <source>
        <dbReference type="ARBA" id="ARBA00022842"/>
    </source>
</evidence>
<dbReference type="Gene3D" id="3.90.470.20">
    <property type="entry name" value="4'-phosphopantetheinyl transferase domain"/>
    <property type="match status" value="1"/>
</dbReference>
<comment type="cofactor">
    <cofactor evidence="8">
        <name>Mg(2+)</name>
        <dbReference type="ChEBI" id="CHEBI:18420"/>
    </cofactor>
</comment>
<evidence type="ECO:0000256" key="8">
    <source>
        <dbReference type="HAMAP-Rule" id="MF_00101"/>
    </source>
</evidence>
<dbReference type="NCBIfam" id="TIGR00556">
    <property type="entry name" value="pantethn_trn"/>
    <property type="match status" value="1"/>
</dbReference>
<dbReference type="GO" id="GO:0005737">
    <property type="term" value="C:cytoplasm"/>
    <property type="evidence" value="ECO:0007669"/>
    <property type="project" value="UniProtKB-SubCell"/>
</dbReference>
<evidence type="ECO:0000313" key="10">
    <source>
        <dbReference type="EMBL" id="PYZ95479.1"/>
    </source>
</evidence>
<dbReference type="NCBIfam" id="TIGR00516">
    <property type="entry name" value="acpS"/>
    <property type="match status" value="1"/>
</dbReference>
<keyword evidence="2 8" id="KW-0808">Transferase</keyword>
<feature type="binding site" evidence="8">
    <location>
        <position position="58"/>
    </location>
    <ligand>
        <name>Mg(2+)</name>
        <dbReference type="ChEBI" id="CHEBI:18420"/>
    </ligand>
</feature>
<organism evidence="10 11">
    <name type="scientific">Alteribacter lacisalsi</name>
    <dbReference type="NCBI Taxonomy" id="2045244"/>
    <lineage>
        <taxon>Bacteria</taxon>
        <taxon>Bacillati</taxon>
        <taxon>Bacillota</taxon>
        <taxon>Bacilli</taxon>
        <taxon>Bacillales</taxon>
        <taxon>Bacillaceae</taxon>
        <taxon>Alteribacter</taxon>
    </lineage>
</organism>
<dbReference type="GO" id="GO:0008897">
    <property type="term" value="F:holo-[acyl-carrier-protein] synthase activity"/>
    <property type="evidence" value="ECO:0007669"/>
    <property type="project" value="UniProtKB-UniRule"/>
</dbReference>
<proteinExistence type="inferred from homology"/>
<evidence type="ECO:0000256" key="3">
    <source>
        <dbReference type="ARBA" id="ARBA00022723"/>
    </source>
</evidence>
<name>A0A2W0HFA3_9BACI</name>
<dbReference type="GO" id="GO:0000287">
    <property type="term" value="F:magnesium ion binding"/>
    <property type="evidence" value="ECO:0007669"/>
    <property type="project" value="UniProtKB-UniRule"/>
</dbReference>
<keyword evidence="4 8" id="KW-0276">Fatty acid metabolism</keyword>
<dbReference type="InterPro" id="IPR037143">
    <property type="entry name" value="4-PPantetheinyl_Trfase_dom_sf"/>
</dbReference>
<dbReference type="HAMAP" id="MF_00101">
    <property type="entry name" value="AcpS"/>
    <property type="match status" value="1"/>
</dbReference>
<feature type="binding site" evidence="8">
    <location>
        <position position="8"/>
    </location>
    <ligand>
        <name>Mg(2+)</name>
        <dbReference type="ChEBI" id="CHEBI:18420"/>
    </ligand>
</feature>
<reference evidence="10 11" key="1">
    <citation type="submission" date="2017-10" db="EMBL/GenBank/DDBJ databases">
        <title>Bacillus sp. nov., a halophilic bacterium isolated from a Yangshapao Lake.</title>
        <authorList>
            <person name="Wang H."/>
        </authorList>
    </citation>
    <scope>NUCLEOTIDE SEQUENCE [LARGE SCALE GENOMIC DNA]</scope>
    <source>
        <strain evidence="10 11">YSP-3</strain>
    </source>
</reference>
<comment type="caution">
    <text evidence="10">The sequence shown here is derived from an EMBL/GenBank/DDBJ whole genome shotgun (WGS) entry which is preliminary data.</text>
</comment>
<accession>A0A2W0HFA3</accession>
<evidence type="ECO:0000256" key="1">
    <source>
        <dbReference type="ARBA" id="ARBA00022516"/>
    </source>
</evidence>
<protein>
    <recommendedName>
        <fullName evidence="8">Holo-[acyl-carrier-protein] synthase</fullName>
        <shortName evidence="8">Holo-ACP synthase</shortName>
        <ecNumber evidence="8">2.7.8.7</ecNumber>
    </recommendedName>
    <alternativeName>
        <fullName evidence="8">4'-phosphopantetheinyl transferase AcpS</fullName>
    </alternativeName>
</protein>
<evidence type="ECO:0000313" key="11">
    <source>
        <dbReference type="Proteomes" id="UP000248066"/>
    </source>
</evidence>
<comment type="subcellular location">
    <subcellularLocation>
        <location evidence="8">Cytoplasm</location>
    </subcellularLocation>
</comment>
<feature type="domain" description="4'-phosphopantetheinyl transferase" evidence="9">
    <location>
        <begin position="4"/>
        <end position="94"/>
    </location>
</feature>
<dbReference type="EC" id="2.7.8.7" evidence="8"/>
<keyword evidence="11" id="KW-1185">Reference proteome</keyword>
<gene>
    <name evidence="8" type="primary">acpS</name>
    <name evidence="10" type="ORF">CR205_18265</name>
</gene>
<dbReference type="InterPro" id="IPR008278">
    <property type="entry name" value="4-PPantetheinyl_Trfase_dom"/>
</dbReference>
<evidence type="ECO:0000256" key="6">
    <source>
        <dbReference type="ARBA" id="ARBA00023098"/>
    </source>
</evidence>
<dbReference type="Proteomes" id="UP000248066">
    <property type="component" value="Unassembled WGS sequence"/>
</dbReference>
<keyword evidence="5 8" id="KW-0460">Magnesium</keyword>
<keyword evidence="6 8" id="KW-0443">Lipid metabolism</keyword>
<evidence type="ECO:0000256" key="7">
    <source>
        <dbReference type="ARBA" id="ARBA00023160"/>
    </source>
</evidence>
<dbReference type="InterPro" id="IPR002582">
    <property type="entry name" value="ACPS"/>
</dbReference>
<dbReference type="EMBL" id="PDOF01000004">
    <property type="protein sequence ID" value="PYZ95479.1"/>
    <property type="molecule type" value="Genomic_DNA"/>
</dbReference>
<dbReference type="RefSeq" id="WP_110521605.1">
    <property type="nucleotide sequence ID" value="NZ_PDOF01000004.1"/>
</dbReference>
<dbReference type="Pfam" id="PF01648">
    <property type="entry name" value="ACPS"/>
    <property type="match status" value="1"/>
</dbReference>
<comment type="catalytic activity">
    <reaction evidence="8">
        <text>apo-[ACP] + CoA = holo-[ACP] + adenosine 3',5'-bisphosphate + H(+)</text>
        <dbReference type="Rhea" id="RHEA:12068"/>
        <dbReference type="Rhea" id="RHEA-COMP:9685"/>
        <dbReference type="Rhea" id="RHEA-COMP:9690"/>
        <dbReference type="ChEBI" id="CHEBI:15378"/>
        <dbReference type="ChEBI" id="CHEBI:29999"/>
        <dbReference type="ChEBI" id="CHEBI:57287"/>
        <dbReference type="ChEBI" id="CHEBI:58343"/>
        <dbReference type="ChEBI" id="CHEBI:64479"/>
        <dbReference type="EC" id="2.7.8.7"/>
    </reaction>
</comment>
<keyword evidence="1 8" id="KW-0444">Lipid biosynthesis</keyword>
<dbReference type="GO" id="GO:0006633">
    <property type="term" value="P:fatty acid biosynthetic process"/>
    <property type="evidence" value="ECO:0007669"/>
    <property type="project" value="UniProtKB-UniRule"/>
</dbReference>
<dbReference type="SUPFAM" id="SSF56214">
    <property type="entry name" value="4'-phosphopantetheinyl transferase"/>
    <property type="match status" value="1"/>
</dbReference>